<evidence type="ECO:0000313" key="5">
    <source>
        <dbReference type="Proteomes" id="UP001165080"/>
    </source>
</evidence>
<dbReference type="Gene3D" id="1.25.40.10">
    <property type="entry name" value="Tetratricopeptide repeat domain"/>
    <property type="match status" value="1"/>
</dbReference>
<comment type="subunit">
    <text evidence="2">Component of the ER membrane protein complex (EMC).</text>
</comment>
<keyword evidence="1" id="KW-0802">TPR repeat</keyword>
<evidence type="ECO:0000256" key="1">
    <source>
        <dbReference type="ARBA" id="ARBA00022803"/>
    </source>
</evidence>
<sequence>MYLFKVQNYRQAAFCYEELLMHVPGNSSFYVRYADILYTIGGPTNYKTARSYYAKAIELTAGGSLRALFGVLACSAHITDKATRVAESAERQHASLNQQRGAASHEGPGPREKTQHSQ</sequence>
<dbReference type="Proteomes" id="UP001165080">
    <property type="component" value="Unassembled WGS sequence"/>
</dbReference>
<comment type="caution">
    <text evidence="4">The sequence shown here is derived from an EMBL/GenBank/DDBJ whole genome shotgun (WGS) entry which is preliminary data.</text>
</comment>
<keyword evidence="2" id="KW-0256">Endoplasmic reticulum</keyword>
<organism evidence="4 5">
    <name type="scientific">Pleodorina starrii</name>
    <dbReference type="NCBI Taxonomy" id="330485"/>
    <lineage>
        <taxon>Eukaryota</taxon>
        <taxon>Viridiplantae</taxon>
        <taxon>Chlorophyta</taxon>
        <taxon>core chlorophytes</taxon>
        <taxon>Chlorophyceae</taxon>
        <taxon>CS clade</taxon>
        <taxon>Chlamydomonadales</taxon>
        <taxon>Volvocaceae</taxon>
        <taxon>Pleodorina</taxon>
    </lineage>
</organism>
<dbReference type="PANTHER" id="PTHR12760">
    <property type="entry name" value="TETRATRICOPEPTIDE REPEAT PROTEIN"/>
    <property type="match status" value="1"/>
</dbReference>
<dbReference type="SUPFAM" id="SSF48452">
    <property type="entry name" value="TPR-like"/>
    <property type="match status" value="1"/>
</dbReference>
<dbReference type="GO" id="GO:0072546">
    <property type="term" value="C:EMC complex"/>
    <property type="evidence" value="ECO:0007669"/>
    <property type="project" value="UniProtKB-UniRule"/>
</dbReference>
<keyword evidence="2" id="KW-0472">Membrane</keyword>
<evidence type="ECO:0000256" key="2">
    <source>
        <dbReference type="RuleBase" id="RU367091"/>
    </source>
</evidence>
<dbReference type="InterPro" id="IPR011990">
    <property type="entry name" value="TPR-like_helical_dom_sf"/>
</dbReference>
<dbReference type="InterPro" id="IPR039856">
    <property type="entry name" value="EMC2-like"/>
</dbReference>
<comment type="subcellular location">
    <subcellularLocation>
        <location evidence="2">Endoplasmic reticulum membrane</location>
        <topology evidence="2">Peripheral membrane protein</topology>
        <orientation evidence="2">Cytoplasmic side</orientation>
    </subcellularLocation>
</comment>
<reference evidence="4 5" key="1">
    <citation type="journal article" date="2023" name="Commun. Biol.">
        <title>Reorganization of the ancestral sex-determining regions during the evolution of trioecy in Pleodorina starrii.</title>
        <authorList>
            <person name="Takahashi K."/>
            <person name="Suzuki S."/>
            <person name="Kawai-Toyooka H."/>
            <person name="Yamamoto K."/>
            <person name="Hamaji T."/>
            <person name="Ootsuki R."/>
            <person name="Yamaguchi H."/>
            <person name="Kawachi M."/>
            <person name="Higashiyama T."/>
            <person name="Nozaki H."/>
        </authorList>
    </citation>
    <scope>NUCLEOTIDE SEQUENCE [LARGE SCALE GENOMIC DNA]</scope>
    <source>
        <strain evidence="4 5">NIES-4479</strain>
    </source>
</reference>
<feature type="compositionally biased region" description="Basic and acidic residues" evidence="3">
    <location>
        <begin position="108"/>
        <end position="118"/>
    </location>
</feature>
<evidence type="ECO:0000313" key="4">
    <source>
        <dbReference type="EMBL" id="GLC49266.1"/>
    </source>
</evidence>
<proteinExistence type="inferred from homology"/>
<gene>
    <name evidence="4" type="primary">PLEST004281</name>
    <name evidence="4" type="ORF">PLESTB_000200500</name>
</gene>
<comment type="function">
    <text evidence="2">Part of the endoplasmic reticulum membrane protein complex (EMC) that enables the energy-independent insertion into endoplasmic reticulum membranes of newly synthesized membrane proteins.</text>
</comment>
<dbReference type="EMBL" id="BRXU01000002">
    <property type="protein sequence ID" value="GLC49266.1"/>
    <property type="molecule type" value="Genomic_DNA"/>
</dbReference>
<protein>
    <recommendedName>
        <fullName evidence="2">ER membrane protein complex subunit 2</fullName>
    </recommendedName>
</protein>
<accession>A0A9W6BCY9</accession>
<dbReference type="AlphaFoldDB" id="A0A9W6BCY9"/>
<keyword evidence="5" id="KW-1185">Reference proteome</keyword>
<feature type="region of interest" description="Disordered" evidence="3">
    <location>
        <begin position="87"/>
        <end position="118"/>
    </location>
</feature>
<comment type="similarity">
    <text evidence="2">Belongs to the EMC2 family.</text>
</comment>
<evidence type="ECO:0000256" key="3">
    <source>
        <dbReference type="SAM" id="MobiDB-lite"/>
    </source>
</evidence>
<name>A0A9W6BCY9_9CHLO</name>